<dbReference type="Proteomes" id="UP000277580">
    <property type="component" value="Unassembled WGS sequence"/>
</dbReference>
<protein>
    <submittedName>
        <fullName evidence="2">Uncharacterized protein</fullName>
    </submittedName>
</protein>
<dbReference type="EMBL" id="ML119112">
    <property type="protein sequence ID" value="RPB15730.1"/>
    <property type="molecule type" value="Genomic_DNA"/>
</dbReference>
<evidence type="ECO:0000256" key="1">
    <source>
        <dbReference type="SAM" id="MobiDB-lite"/>
    </source>
</evidence>
<keyword evidence="3" id="KW-1185">Reference proteome</keyword>
<feature type="compositionally biased region" description="Pro residues" evidence="1">
    <location>
        <begin position="93"/>
        <end position="105"/>
    </location>
</feature>
<dbReference type="AlphaFoldDB" id="A0A3N4KYT9"/>
<reference evidence="2 3" key="1">
    <citation type="journal article" date="2018" name="Nat. Ecol. Evol.">
        <title>Pezizomycetes genomes reveal the molecular basis of ectomycorrhizal truffle lifestyle.</title>
        <authorList>
            <person name="Murat C."/>
            <person name="Payen T."/>
            <person name="Noel B."/>
            <person name="Kuo A."/>
            <person name="Morin E."/>
            <person name="Chen J."/>
            <person name="Kohler A."/>
            <person name="Krizsan K."/>
            <person name="Balestrini R."/>
            <person name="Da Silva C."/>
            <person name="Montanini B."/>
            <person name="Hainaut M."/>
            <person name="Levati E."/>
            <person name="Barry K.W."/>
            <person name="Belfiori B."/>
            <person name="Cichocki N."/>
            <person name="Clum A."/>
            <person name="Dockter R.B."/>
            <person name="Fauchery L."/>
            <person name="Guy J."/>
            <person name="Iotti M."/>
            <person name="Le Tacon F."/>
            <person name="Lindquist E.A."/>
            <person name="Lipzen A."/>
            <person name="Malagnac F."/>
            <person name="Mello A."/>
            <person name="Molinier V."/>
            <person name="Miyauchi S."/>
            <person name="Poulain J."/>
            <person name="Riccioni C."/>
            <person name="Rubini A."/>
            <person name="Sitrit Y."/>
            <person name="Splivallo R."/>
            <person name="Traeger S."/>
            <person name="Wang M."/>
            <person name="Zifcakova L."/>
            <person name="Wipf D."/>
            <person name="Zambonelli A."/>
            <person name="Paolocci F."/>
            <person name="Nowrousian M."/>
            <person name="Ottonello S."/>
            <person name="Baldrian P."/>
            <person name="Spatafora J.W."/>
            <person name="Henrissat B."/>
            <person name="Nagy L.G."/>
            <person name="Aury J.M."/>
            <person name="Wincker P."/>
            <person name="Grigoriev I.V."/>
            <person name="Bonfante P."/>
            <person name="Martin F.M."/>
        </authorList>
    </citation>
    <scope>NUCLEOTIDE SEQUENCE [LARGE SCALE GENOMIC DNA]</scope>
    <source>
        <strain evidence="2 3">CCBAS932</strain>
    </source>
</reference>
<accession>A0A3N4KYT9</accession>
<feature type="region of interest" description="Disordered" evidence="1">
    <location>
        <begin position="89"/>
        <end position="127"/>
    </location>
</feature>
<evidence type="ECO:0000313" key="2">
    <source>
        <dbReference type="EMBL" id="RPB15730.1"/>
    </source>
</evidence>
<evidence type="ECO:0000313" key="3">
    <source>
        <dbReference type="Proteomes" id="UP000277580"/>
    </source>
</evidence>
<sequence>MNVCLSEYGAGFANRDRQSHRMFLFGEAGVEGWVGKLRIPPLRGSVKVHCILHFVLRLAGCCEKNDSPYTTLQGSTSKAGRLLLHSYVAPNRFSPPRPPRPPRQYPGPLKEGEPSLNITTSFSPLSH</sequence>
<proteinExistence type="predicted"/>
<gene>
    <name evidence="2" type="ORF">P167DRAFT_412692</name>
</gene>
<feature type="compositionally biased region" description="Polar residues" evidence="1">
    <location>
        <begin position="116"/>
        <end position="127"/>
    </location>
</feature>
<dbReference type="InParanoid" id="A0A3N4KYT9"/>
<organism evidence="2 3">
    <name type="scientific">Morchella conica CCBAS932</name>
    <dbReference type="NCBI Taxonomy" id="1392247"/>
    <lineage>
        <taxon>Eukaryota</taxon>
        <taxon>Fungi</taxon>
        <taxon>Dikarya</taxon>
        <taxon>Ascomycota</taxon>
        <taxon>Pezizomycotina</taxon>
        <taxon>Pezizomycetes</taxon>
        <taxon>Pezizales</taxon>
        <taxon>Morchellaceae</taxon>
        <taxon>Morchella</taxon>
    </lineage>
</organism>
<name>A0A3N4KYT9_9PEZI</name>